<dbReference type="Gene3D" id="1.10.510.10">
    <property type="entry name" value="Transferase(Phosphotransferase) domain 1"/>
    <property type="match status" value="1"/>
</dbReference>
<dbReference type="OMA" id="MCIAGET"/>
<keyword evidence="1" id="KW-0547">Nucleotide-binding</keyword>
<dbReference type="Gramene" id="PHT73309">
    <property type="protein sequence ID" value="PHT73309"/>
    <property type="gene ID" value="T459_24094"/>
</dbReference>
<dbReference type="GO" id="GO:0004672">
    <property type="term" value="F:protein kinase activity"/>
    <property type="evidence" value="ECO:0007669"/>
    <property type="project" value="InterPro"/>
</dbReference>
<comment type="caution">
    <text evidence="4">The sequence shown here is derived from an EMBL/GenBank/DDBJ whole genome shotgun (WGS) entry which is preliminary data.</text>
</comment>
<dbReference type="SMART" id="SM00220">
    <property type="entry name" value="S_TKc"/>
    <property type="match status" value="1"/>
</dbReference>
<dbReference type="Pfam" id="PF00069">
    <property type="entry name" value="Pkinase"/>
    <property type="match status" value="1"/>
</dbReference>
<evidence type="ECO:0000259" key="3">
    <source>
        <dbReference type="PROSITE" id="PS50011"/>
    </source>
</evidence>
<evidence type="ECO:0000313" key="4">
    <source>
        <dbReference type="EMBL" id="PHT73309.1"/>
    </source>
</evidence>
<dbReference type="PANTHER" id="PTHR46008">
    <property type="entry name" value="LEAF RUST 10 DISEASE-RESISTANCE LOCUS RECEPTOR-LIKE PROTEIN KINASE-LIKE 1.4"/>
    <property type="match status" value="1"/>
</dbReference>
<dbReference type="GO" id="GO:0005524">
    <property type="term" value="F:ATP binding"/>
    <property type="evidence" value="ECO:0007669"/>
    <property type="project" value="UniProtKB-KW"/>
</dbReference>
<dbReference type="PANTHER" id="PTHR46008:SF2">
    <property type="entry name" value="LEAF RUST 10 DISEASE-RESISTANCE LOCUS RECEPTOR-LIKE PROTEIN KINASE-LIKE 1.4"/>
    <property type="match status" value="1"/>
</dbReference>
<feature type="domain" description="Protein kinase" evidence="3">
    <location>
        <begin position="1"/>
        <end position="141"/>
    </location>
</feature>
<dbReference type="SUPFAM" id="SSF56112">
    <property type="entry name" value="Protein kinase-like (PK-like)"/>
    <property type="match status" value="1"/>
</dbReference>
<proteinExistence type="predicted"/>
<dbReference type="PROSITE" id="PS50011">
    <property type="entry name" value="PROTEIN_KINASE_DOM"/>
    <property type="match status" value="1"/>
</dbReference>
<dbReference type="EMBL" id="AYRZ02000009">
    <property type="protein sequence ID" value="PHT73309.1"/>
    <property type="molecule type" value="Genomic_DNA"/>
</dbReference>
<keyword evidence="5" id="KW-1185">Reference proteome</keyword>
<reference evidence="4 5" key="2">
    <citation type="journal article" date="2017" name="Genome Biol.">
        <title>New reference genome sequences of hot pepper reveal the massive evolution of plant disease-resistance genes by retroduplication.</title>
        <authorList>
            <person name="Kim S."/>
            <person name="Park J."/>
            <person name="Yeom S.I."/>
            <person name="Kim Y.M."/>
            <person name="Seo E."/>
            <person name="Kim K.T."/>
            <person name="Kim M.S."/>
            <person name="Lee J.M."/>
            <person name="Cheong K."/>
            <person name="Shin H.S."/>
            <person name="Kim S.B."/>
            <person name="Han K."/>
            <person name="Lee J."/>
            <person name="Park M."/>
            <person name="Lee H.A."/>
            <person name="Lee H.Y."/>
            <person name="Lee Y."/>
            <person name="Oh S."/>
            <person name="Lee J.H."/>
            <person name="Choi E."/>
            <person name="Choi E."/>
            <person name="Lee S.E."/>
            <person name="Jeon J."/>
            <person name="Kim H."/>
            <person name="Choi G."/>
            <person name="Song H."/>
            <person name="Lee J."/>
            <person name="Lee S.C."/>
            <person name="Kwon J.K."/>
            <person name="Lee H.Y."/>
            <person name="Koo N."/>
            <person name="Hong Y."/>
            <person name="Kim R.W."/>
            <person name="Kang W.H."/>
            <person name="Huh J.H."/>
            <person name="Kang B.C."/>
            <person name="Yang T.J."/>
            <person name="Lee Y.H."/>
            <person name="Bennetzen J.L."/>
            <person name="Choi D."/>
        </authorList>
    </citation>
    <scope>NUCLEOTIDE SEQUENCE [LARGE SCALE GENOMIC DNA]</scope>
    <source>
        <strain evidence="5">cv. CM334</strain>
    </source>
</reference>
<protein>
    <submittedName>
        <fullName evidence="4">Calmodulin-binding receptor-like cytoplasmic kinase 2</fullName>
    </submittedName>
</protein>
<organism evidence="4 5">
    <name type="scientific">Capsicum annuum</name>
    <name type="common">Capsicum pepper</name>
    <dbReference type="NCBI Taxonomy" id="4072"/>
    <lineage>
        <taxon>Eukaryota</taxon>
        <taxon>Viridiplantae</taxon>
        <taxon>Streptophyta</taxon>
        <taxon>Embryophyta</taxon>
        <taxon>Tracheophyta</taxon>
        <taxon>Spermatophyta</taxon>
        <taxon>Magnoliopsida</taxon>
        <taxon>eudicotyledons</taxon>
        <taxon>Gunneridae</taxon>
        <taxon>Pentapetalae</taxon>
        <taxon>asterids</taxon>
        <taxon>lamiids</taxon>
        <taxon>Solanales</taxon>
        <taxon>Solanaceae</taxon>
        <taxon>Solanoideae</taxon>
        <taxon>Capsiceae</taxon>
        <taxon>Capsicum</taxon>
    </lineage>
</organism>
<dbReference type="Proteomes" id="UP000222542">
    <property type="component" value="Unassembled WGS sequence"/>
</dbReference>
<accession>A0A2G2YU99</accession>
<gene>
    <name evidence="4" type="ORF">T459_24094</name>
</gene>
<dbReference type="InterPro" id="IPR011009">
    <property type="entry name" value="Kinase-like_dom_sf"/>
</dbReference>
<evidence type="ECO:0000313" key="5">
    <source>
        <dbReference type="Proteomes" id="UP000222542"/>
    </source>
</evidence>
<keyword evidence="2" id="KW-0067">ATP-binding</keyword>
<evidence type="ECO:0000256" key="2">
    <source>
        <dbReference type="ARBA" id="ARBA00022840"/>
    </source>
</evidence>
<name>A0A2G2YU99_CAPAN</name>
<dbReference type="AlphaFoldDB" id="A0A2G2YU99"/>
<evidence type="ECO:0000256" key="1">
    <source>
        <dbReference type="ARBA" id="ARBA00022741"/>
    </source>
</evidence>
<sequence length="141" mass="16175">MVSHQSTTVNYSFIYEYIPNGTVVDHLTGDRAKDRFLSWPIRMNIVVETASALAYLHAYDIIHRDVKTSKILLNNNCRVKFADFGLSRLSSNDATHVSTAPQGTAGYVDPEYHECYQLTEKTDFYSFGVILIESHPPQRWW</sequence>
<dbReference type="InterPro" id="IPR000719">
    <property type="entry name" value="Prot_kinase_dom"/>
</dbReference>
<reference evidence="4 5" key="1">
    <citation type="journal article" date="2014" name="Nat. Genet.">
        <title>Genome sequence of the hot pepper provides insights into the evolution of pungency in Capsicum species.</title>
        <authorList>
            <person name="Kim S."/>
            <person name="Park M."/>
            <person name="Yeom S.I."/>
            <person name="Kim Y.M."/>
            <person name="Lee J.M."/>
            <person name="Lee H.A."/>
            <person name="Seo E."/>
            <person name="Choi J."/>
            <person name="Cheong K."/>
            <person name="Kim K.T."/>
            <person name="Jung K."/>
            <person name="Lee G.W."/>
            <person name="Oh S.K."/>
            <person name="Bae C."/>
            <person name="Kim S.B."/>
            <person name="Lee H.Y."/>
            <person name="Kim S.Y."/>
            <person name="Kim M.S."/>
            <person name="Kang B.C."/>
            <person name="Jo Y.D."/>
            <person name="Yang H.B."/>
            <person name="Jeong H.J."/>
            <person name="Kang W.H."/>
            <person name="Kwon J.K."/>
            <person name="Shin C."/>
            <person name="Lim J.Y."/>
            <person name="Park J.H."/>
            <person name="Huh J.H."/>
            <person name="Kim J.S."/>
            <person name="Kim B.D."/>
            <person name="Cohen O."/>
            <person name="Paran I."/>
            <person name="Suh M.C."/>
            <person name="Lee S.B."/>
            <person name="Kim Y.K."/>
            <person name="Shin Y."/>
            <person name="Noh S.J."/>
            <person name="Park J."/>
            <person name="Seo Y.S."/>
            <person name="Kwon S.Y."/>
            <person name="Kim H.A."/>
            <person name="Park J.M."/>
            <person name="Kim H.J."/>
            <person name="Choi S.B."/>
            <person name="Bosland P.W."/>
            <person name="Reeves G."/>
            <person name="Jo S.H."/>
            <person name="Lee B.W."/>
            <person name="Cho H.T."/>
            <person name="Choi H.S."/>
            <person name="Lee M.S."/>
            <person name="Yu Y."/>
            <person name="Do Choi Y."/>
            <person name="Park B.S."/>
            <person name="van Deynze A."/>
            <person name="Ashrafi H."/>
            <person name="Hill T."/>
            <person name="Kim W.T."/>
            <person name="Pai H.S."/>
            <person name="Ahn H.K."/>
            <person name="Yeam I."/>
            <person name="Giovannoni J.J."/>
            <person name="Rose J.K."/>
            <person name="Sorensen I."/>
            <person name="Lee S.J."/>
            <person name="Kim R.W."/>
            <person name="Choi I.Y."/>
            <person name="Choi B.S."/>
            <person name="Lim J.S."/>
            <person name="Lee Y.H."/>
            <person name="Choi D."/>
        </authorList>
    </citation>
    <scope>NUCLEOTIDE SEQUENCE [LARGE SCALE GENOMIC DNA]</scope>
    <source>
        <strain evidence="5">cv. CM334</strain>
    </source>
</reference>